<dbReference type="CDD" id="cd05483">
    <property type="entry name" value="retropepsin_like_bacteria"/>
    <property type="match status" value="1"/>
</dbReference>
<dbReference type="EMBL" id="AP018827">
    <property type="protein sequence ID" value="BBF81314.1"/>
    <property type="molecule type" value="Genomic_DNA"/>
</dbReference>
<dbReference type="Gene3D" id="2.40.70.10">
    <property type="entry name" value="Acid Proteases"/>
    <property type="match status" value="1"/>
</dbReference>
<dbReference type="InterPro" id="IPR034122">
    <property type="entry name" value="Retropepsin-like_bacterial"/>
</dbReference>
<dbReference type="Proteomes" id="UP000278756">
    <property type="component" value="Chromosome 1"/>
</dbReference>
<dbReference type="AlphaFoldDB" id="A0A3G9G884"/>
<protein>
    <recommendedName>
        <fullName evidence="3">Peptidase A2 domain-containing protein</fullName>
    </recommendedName>
</protein>
<dbReference type="Pfam" id="PF13650">
    <property type="entry name" value="Asp_protease_2"/>
    <property type="match status" value="1"/>
</dbReference>
<reference evidence="2" key="2">
    <citation type="journal article" date="2017" name="Plant Physiol. Biochem.">
        <title>Differential oxidative and antioxidative response of duckweed Lemna minor toward plant growth promoting/inhibiting bacteria.</title>
        <authorList>
            <person name="Ishizawa H."/>
            <person name="Kuroda M."/>
            <person name="Morikawa M."/>
            <person name="Ike M."/>
        </authorList>
    </citation>
    <scope>NUCLEOTIDE SEQUENCE [LARGE SCALE GENOMIC DNA]</scope>
    <source>
        <strain evidence="2">M6</strain>
    </source>
</reference>
<proteinExistence type="predicted"/>
<reference evidence="2" key="1">
    <citation type="journal article" date="2017" name="Biotechnol. Biofuels">
        <title>Evaluation of environmental bacterial communities as a factor affecting the growth of duckweed Lemna minor.</title>
        <authorList>
            <person name="Ishizawa H."/>
            <person name="Kuroda M."/>
            <person name="Morikawa M."/>
            <person name="Ike M."/>
        </authorList>
    </citation>
    <scope>NUCLEOTIDE SEQUENCE [LARGE SCALE GENOMIC DNA]</scope>
    <source>
        <strain evidence="2">M6</strain>
    </source>
</reference>
<evidence type="ECO:0000313" key="1">
    <source>
        <dbReference type="EMBL" id="BBF81314.1"/>
    </source>
</evidence>
<name>A0A3G9G884_9CAUL</name>
<dbReference type="InterPro" id="IPR021109">
    <property type="entry name" value="Peptidase_aspartic_dom_sf"/>
</dbReference>
<accession>A0A3G9G884</accession>
<evidence type="ECO:0000313" key="2">
    <source>
        <dbReference type="Proteomes" id="UP000278756"/>
    </source>
</evidence>
<organism evidence="1 2">
    <name type="scientific">Asticcacaulis excentricus</name>
    <dbReference type="NCBI Taxonomy" id="78587"/>
    <lineage>
        <taxon>Bacteria</taxon>
        <taxon>Pseudomonadati</taxon>
        <taxon>Pseudomonadota</taxon>
        <taxon>Alphaproteobacteria</taxon>
        <taxon>Caulobacterales</taxon>
        <taxon>Caulobacteraceae</taxon>
        <taxon>Asticcacaulis</taxon>
    </lineage>
</organism>
<dbReference type="SUPFAM" id="SSF50630">
    <property type="entry name" value="Acid proteases"/>
    <property type="match status" value="1"/>
</dbReference>
<evidence type="ECO:0008006" key="3">
    <source>
        <dbReference type="Google" id="ProtNLM"/>
    </source>
</evidence>
<gene>
    <name evidence="1" type="ORF">EM6_1912</name>
</gene>
<sequence length="207" mass="22823">MVFGESFRVKAMAMGGLEILESRDYEGLLAAGFLTGVPSQLDFEASRIRFQSGGERFDTTGYHPWPSRREQQGAGEKIYVDVMIDGIKANCLLDTGSPPALILHPQFVRKNKLWDRYAHPREQPIKGIHGDTTKSRYVHADSLDIGGFPIKGAPVTLLDPQANSGFGLDDGIIGMGAIGRFNHIFAKDGLLVKPNRYFDKVEPLFSA</sequence>